<evidence type="ECO:0000313" key="2">
    <source>
        <dbReference type="WBParaSite" id="JU765_v2.g980.t1"/>
    </source>
</evidence>
<accession>A0AC34RTE5</accession>
<organism evidence="1 2">
    <name type="scientific">Panagrolaimus sp. JU765</name>
    <dbReference type="NCBI Taxonomy" id="591449"/>
    <lineage>
        <taxon>Eukaryota</taxon>
        <taxon>Metazoa</taxon>
        <taxon>Ecdysozoa</taxon>
        <taxon>Nematoda</taxon>
        <taxon>Chromadorea</taxon>
        <taxon>Rhabditida</taxon>
        <taxon>Tylenchina</taxon>
        <taxon>Panagrolaimomorpha</taxon>
        <taxon>Panagrolaimoidea</taxon>
        <taxon>Panagrolaimidae</taxon>
        <taxon>Panagrolaimus</taxon>
    </lineage>
</organism>
<dbReference type="WBParaSite" id="JU765_v2.g980.t1">
    <property type="protein sequence ID" value="JU765_v2.g980.t1"/>
    <property type="gene ID" value="JU765_v2.g980"/>
</dbReference>
<reference evidence="2" key="1">
    <citation type="submission" date="2022-11" db="UniProtKB">
        <authorList>
            <consortium name="WormBaseParasite"/>
        </authorList>
    </citation>
    <scope>IDENTIFICATION</scope>
</reference>
<name>A0AC34RTE5_9BILA</name>
<evidence type="ECO:0000313" key="1">
    <source>
        <dbReference type="Proteomes" id="UP000887576"/>
    </source>
</evidence>
<proteinExistence type="predicted"/>
<protein>
    <submittedName>
        <fullName evidence="2">Uncharacterized protein</fullName>
    </submittedName>
</protein>
<sequence>MFNEDRQERQNAPLDNGALDDDQVMDDAFNDDDLTENNAALEQVTLEPKDLSELALRNLYDHCASECESLESKSNMTKKNVTSVASTYQSIILHAYEVLAPFLDPNMVDALKLKTEKLFDSYSTEYKRQKAMENDALYVKPEIVVLGQRLETSVQNGVIQQVYVDNCAARIPIAQLLKIVLTSAALKNELTWPSGFQENGIISHPFSGQVVREIYKKIGDCIIIQVFLDEFNTTVPLGNASSAYKLLGCYFTILNLPPWLQEDLDFIFLKFLAFASDVDAAKAETLKCLVIAELQELEKNGIVIERFDRQILVKVVLLQLVGDNLGLQDAYGLQKSFRLGLCRHCKALPNEMRTMSSIGLLRTVEEYNDVVNGRDLETMRQHGIVRQCPFHVLENYHFLAAPTVDLMHDVLEGHLHYLMVGIYRELQNEFNIASVNDFIESFPYVGRYRKNKPTGLEVNDSNKIKDYSAKKMFNLVRLLPLILARHHTFPTGPLWRCLLMFQYVMDYLFALEMPESKLQYLDNAIEDYVQLFIDAGGHITPKTHYLLHYVHVIRLLGMPRYYWAMRFEANHQVIKQYGNVNCCHKNLPQTLANKVQIKCLSVVRKIVDDSKFAEKRRQDLLQTRFVVHEVVMPQVTVDVRHKTDGKQDDIFQFNVSVGDTFAKIKAMCLEKCGKNVKICQQKRVALHDDGKSLREVRDDFPIYEDAAFVMDIESVPALDAYDTNASSFAALPNASQSTIDTPELIAIDSVKQTLQESVPSQDAFEDEVNLWIDNGDIPSKRRRSDFSALENDEDDSGIPAGSSLDKTINSDSSRRSHCLPEGSSTSQGKSAGNSSPQLFDSDEDEDALESGCKGTPKKKSRRELLLQLYASFGSNINGIFNSWDDVVYNEQSIKAFCNPIISRTVFVLAKHSELLKLDEVFACQEYARSLVVNFIQKLYPDLAVHRQEVARICVAFSTFTGDNRYKSASAVYGNGNIDDAVRSRKSRMRKIDGTIGGKRQPKYDSSELQVVVDRVRKMKDMDEIRTAFASSSDVRLHFHQHASDADLDFKGIVDTMVEKFPVLLKDVSLLENDYYKVVERNNLTCPDYANLLPGWCDAINVLAEEAEDESDICLQFEDDKHRAALINLYKMVKRESRRESRYSKMDASRLFIGGEGTRTLDQAMSVVTQKKYTHPCILMVNNVSKYEYYICADRRALKVNGGALDALHWLFAVHQVFNLQYDKDSDPFYRFMERIGEVRLKFKKWTTADDRIKTMIEMKVAELTGENTNPDCLKRTPTSKKSSSARSSRKPVPLSSSTPKPSQEPTYSLRSPLTALNRSR</sequence>
<dbReference type="Proteomes" id="UP000887576">
    <property type="component" value="Unplaced"/>
</dbReference>